<accession>H5X2V1</accession>
<organism evidence="1 2">
    <name type="scientific">Saccharomonospora marina XMU15</name>
    <dbReference type="NCBI Taxonomy" id="882083"/>
    <lineage>
        <taxon>Bacteria</taxon>
        <taxon>Bacillati</taxon>
        <taxon>Actinomycetota</taxon>
        <taxon>Actinomycetes</taxon>
        <taxon>Pseudonocardiales</taxon>
        <taxon>Pseudonocardiaceae</taxon>
        <taxon>Saccharomonospora</taxon>
    </lineage>
</organism>
<gene>
    <name evidence="1" type="ORF">SacmaDRAFT_3891</name>
</gene>
<dbReference type="Proteomes" id="UP000004926">
    <property type="component" value="Chromosome"/>
</dbReference>
<proteinExistence type="predicted"/>
<dbReference type="EMBL" id="CM001439">
    <property type="protein sequence ID" value="EHR52093.1"/>
    <property type="molecule type" value="Genomic_DNA"/>
</dbReference>
<dbReference type="AlphaFoldDB" id="H5X2V1"/>
<evidence type="ECO:0000313" key="2">
    <source>
        <dbReference type="Proteomes" id="UP000004926"/>
    </source>
</evidence>
<dbReference type="HOGENOM" id="CLU_3391200_0_0_11"/>
<evidence type="ECO:0000313" key="1">
    <source>
        <dbReference type="EMBL" id="EHR52093.1"/>
    </source>
</evidence>
<protein>
    <submittedName>
        <fullName evidence="1">Uncharacterized protein</fullName>
    </submittedName>
</protein>
<keyword evidence="2" id="KW-1185">Reference proteome</keyword>
<name>H5X2V1_9PSEU</name>
<sequence>MAAAAASVTGVRAAELPAAVVADLLDLDTGTA</sequence>
<reference evidence="1 2" key="1">
    <citation type="journal article" date="2012" name="Stand. Genomic Sci.">
        <title>Genome sequence of the ocean sediment bacterium Saccharomonospora marina type strain (XMU15(T)).</title>
        <authorList>
            <person name="Klenk H.P."/>
            <person name="Lu M."/>
            <person name="Lucas S."/>
            <person name="Lapidus A."/>
            <person name="Copeland A."/>
            <person name="Pitluck S."/>
            <person name="Goodwin L.A."/>
            <person name="Han C."/>
            <person name="Tapia R."/>
            <person name="Brambilla E.M."/>
            <person name="Potter G."/>
            <person name="Land M."/>
            <person name="Ivanova N."/>
            <person name="Rohde M."/>
            <person name="Goker M."/>
            <person name="Detter J.C."/>
            <person name="Li W.J."/>
            <person name="Kyrpides N.C."/>
            <person name="Woyke T."/>
        </authorList>
    </citation>
    <scope>NUCLEOTIDE SEQUENCE [LARGE SCALE GENOMIC DNA]</scope>
    <source>
        <strain evidence="1 2">XMU15</strain>
    </source>
</reference>